<evidence type="ECO:0000256" key="8">
    <source>
        <dbReference type="RuleBase" id="RU362002"/>
    </source>
</evidence>
<comment type="subcellular location">
    <subcellularLocation>
        <location evidence="8">Cell membrane</location>
        <topology evidence="8">Multi-pass membrane protein</topology>
    </subcellularLocation>
    <subcellularLocation>
        <location evidence="1">Membrane</location>
        <topology evidence="1">Multi-pass membrane protein</topology>
    </subcellularLocation>
</comment>
<dbReference type="EMBL" id="JAMYWD010000008">
    <property type="protein sequence ID" value="KAJ4963800.1"/>
    <property type="molecule type" value="Genomic_DNA"/>
</dbReference>
<feature type="transmembrane region" description="Helical" evidence="8">
    <location>
        <begin position="137"/>
        <end position="157"/>
    </location>
</feature>
<gene>
    <name evidence="10" type="ORF">NE237_023739</name>
</gene>
<keyword evidence="6 8" id="KW-0472">Membrane</keyword>
<feature type="transmembrane region" description="Helical" evidence="8">
    <location>
        <begin position="164"/>
        <end position="190"/>
    </location>
</feature>
<dbReference type="Proteomes" id="UP001141806">
    <property type="component" value="Unassembled WGS sequence"/>
</dbReference>
<keyword evidence="4 8" id="KW-0812">Transmembrane</keyword>
<evidence type="ECO:0000256" key="7">
    <source>
        <dbReference type="ARBA" id="ARBA00023177"/>
    </source>
</evidence>
<feature type="transmembrane region" description="Helical" evidence="8">
    <location>
        <begin position="264"/>
        <end position="288"/>
    </location>
</feature>
<proteinExistence type="inferred from homology"/>
<feature type="transmembrane region" description="Helical" evidence="8">
    <location>
        <begin position="62"/>
        <end position="81"/>
    </location>
</feature>
<evidence type="ECO:0000256" key="6">
    <source>
        <dbReference type="ARBA" id="ARBA00023136"/>
    </source>
</evidence>
<evidence type="ECO:0000256" key="3">
    <source>
        <dbReference type="ARBA" id="ARBA00022448"/>
    </source>
</evidence>
<feature type="transmembrane region" description="Helical" evidence="8">
    <location>
        <begin position="29"/>
        <end position="50"/>
    </location>
</feature>
<dbReference type="FunFam" id="1.10.3430.10:FF:000005">
    <property type="entry name" value="Ammonium transporter"/>
    <property type="match status" value="1"/>
</dbReference>
<dbReference type="OrthoDB" id="534912at2759"/>
<feature type="transmembrane region" description="Helical" evidence="8">
    <location>
        <begin position="232"/>
        <end position="252"/>
    </location>
</feature>
<organism evidence="10 11">
    <name type="scientific">Protea cynaroides</name>
    <dbReference type="NCBI Taxonomy" id="273540"/>
    <lineage>
        <taxon>Eukaryota</taxon>
        <taxon>Viridiplantae</taxon>
        <taxon>Streptophyta</taxon>
        <taxon>Embryophyta</taxon>
        <taxon>Tracheophyta</taxon>
        <taxon>Spermatophyta</taxon>
        <taxon>Magnoliopsida</taxon>
        <taxon>Proteales</taxon>
        <taxon>Proteaceae</taxon>
        <taxon>Protea</taxon>
    </lineage>
</organism>
<comment type="similarity">
    <text evidence="2 8">Belongs to the ammonia transporter channel (TC 1.A.11.2) family.</text>
</comment>
<feature type="transmembrane region" description="Helical" evidence="8">
    <location>
        <begin position="406"/>
        <end position="431"/>
    </location>
</feature>
<dbReference type="Pfam" id="PF00909">
    <property type="entry name" value="Ammonium_transp"/>
    <property type="match status" value="1"/>
</dbReference>
<evidence type="ECO:0000256" key="4">
    <source>
        <dbReference type="ARBA" id="ARBA00022692"/>
    </source>
</evidence>
<dbReference type="GO" id="GO:0005886">
    <property type="term" value="C:plasma membrane"/>
    <property type="evidence" value="ECO:0007669"/>
    <property type="project" value="UniProtKB-SubCell"/>
</dbReference>
<evidence type="ECO:0000256" key="1">
    <source>
        <dbReference type="ARBA" id="ARBA00004141"/>
    </source>
</evidence>
<feature type="transmembrane region" description="Helical" evidence="8">
    <location>
        <begin position="202"/>
        <end position="220"/>
    </location>
</feature>
<dbReference type="SUPFAM" id="SSF111352">
    <property type="entry name" value="Ammonium transporter"/>
    <property type="match status" value="1"/>
</dbReference>
<protein>
    <recommendedName>
        <fullName evidence="8">Ammonium transporter</fullName>
    </recommendedName>
</protein>
<evidence type="ECO:0000313" key="11">
    <source>
        <dbReference type="Proteomes" id="UP001141806"/>
    </source>
</evidence>
<dbReference type="InterPro" id="IPR024041">
    <property type="entry name" value="NH4_transpt_AmtB-like_dom"/>
</dbReference>
<dbReference type="AlphaFoldDB" id="A0A9Q0K6C7"/>
<dbReference type="NCBIfam" id="TIGR00836">
    <property type="entry name" value="amt"/>
    <property type="match status" value="1"/>
</dbReference>
<dbReference type="Gene3D" id="1.10.3430.10">
    <property type="entry name" value="Ammonium transporter AmtB like domains"/>
    <property type="match status" value="1"/>
</dbReference>
<reference evidence="10" key="1">
    <citation type="journal article" date="2023" name="Plant J.">
        <title>The genome of the king protea, Protea cynaroides.</title>
        <authorList>
            <person name="Chang J."/>
            <person name="Duong T.A."/>
            <person name="Schoeman C."/>
            <person name="Ma X."/>
            <person name="Roodt D."/>
            <person name="Barker N."/>
            <person name="Li Z."/>
            <person name="Van de Peer Y."/>
            <person name="Mizrachi E."/>
        </authorList>
    </citation>
    <scope>NUCLEOTIDE SEQUENCE</scope>
    <source>
        <tissue evidence="10">Young leaves</tissue>
    </source>
</reference>
<feature type="transmembrane region" description="Helical" evidence="8">
    <location>
        <begin position="319"/>
        <end position="339"/>
    </location>
</feature>
<keyword evidence="7 8" id="KW-0924">Ammonia transport</keyword>
<dbReference type="InterPro" id="IPR001905">
    <property type="entry name" value="Ammonium_transpt"/>
</dbReference>
<accession>A0A9Q0K6C7</accession>
<evidence type="ECO:0000256" key="5">
    <source>
        <dbReference type="ARBA" id="ARBA00022989"/>
    </source>
</evidence>
<evidence type="ECO:0000256" key="2">
    <source>
        <dbReference type="ARBA" id="ARBA00005887"/>
    </source>
</evidence>
<keyword evidence="5 8" id="KW-1133">Transmembrane helix</keyword>
<evidence type="ECO:0000313" key="10">
    <source>
        <dbReference type="EMBL" id="KAJ4963800.1"/>
    </source>
</evidence>
<sequence>MASAVPIAYLNSNTSISTPLWLNKGDNTWQMVAATLVGLQSVPGLVILYGSIVKKKWAVNSAFMALYAFAAVLICWVTWAYKMSFGNKLLPLWGKGGVALAQNFLIQQAVLPATTVYYSDGSVQTPMSTPLYPMATMVYFQFVFAAITLILLAGSLLGRMNFMAWMIFVPLWLTFSYTVGAFSIWGGGFLFQWGIMDYSGGYVIHLSSGIAGFTAAYWVGPRLTKDRERFPPNNVLLMLAGAGLLWMGWAGFNGGDPYTANTDSSIAVLNTNICAATSLLVWTVLDVLVFKKPSVIGAVQGMITGLVCITPGAGLVQGWAAIIMGVLSGSIPWFTMMVIHKRWSLLQKVDDTLGVFHTHAVAGTLGGILTGVFAEPVLCSMFLPVVGSKGLVYGGHVGGVQVGKQIVGALFIIGWNVVVTSIICLAIRLVMPLRMSEDQLLIGDDAVHGEEAYALWGDGEKYDSTRHGWYSDAAHTSSLEMATGVTQVV</sequence>
<comment type="caution">
    <text evidence="10">The sequence shown here is derived from an EMBL/GenBank/DDBJ whole genome shotgun (WGS) entry which is preliminary data.</text>
</comment>
<feature type="domain" description="Ammonium transporter AmtB-like" evidence="9">
    <location>
        <begin position="29"/>
        <end position="453"/>
    </location>
</feature>
<feature type="transmembrane region" description="Helical" evidence="8">
    <location>
        <begin position="360"/>
        <end position="386"/>
    </location>
</feature>
<feature type="transmembrane region" description="Helical" evidence="8">
    <location>
        <begin position="295"/>
        <end position="313"/>
    </location>
</feature>
<dbReference type="GO" id="GO:0008519">
    <property type="term" value="F:ammonium channel activity"/>
    <property type="evidence" value="ECO:0007669"/>
    <property type="project" value="InterPro"/>
</dbReference>
<dbReference type="PROSITE" id="PS01219">
    <property type="entry name" value="AMMONIUM_TRANSP"/>
    <property type="match status" value="1"/>
</dbReference>
<dbReference type="InterPro" id="IPR018047">
    <property type="entry name" value="Ammonium_transpt_CS"/>
</dbReference>
<name>A0A9Q0K6C7_9MAGN</name>
<keyword evidence="3 8" id="KW-0813">Transport</keyword>
<dbReference type="PANTHER" id="PTHR43029:SF10">
    <property type="entry name" value="AMMONIUM TRANSPORTER MEP2"/>
    <property type="match status" value="1"/>
</dbReference>
<dbReference type="PANTHER" id="PTHR43029">
    <property type="entry name" value="AMMONIUM TRANSPORTER MEP2"/>
    <property type="match status" value="1"/>
</dbReference>
<evidence type="ECO:0000259" key="9">
    <source>
        <dbReference type="Pfam" id="PF00909"/>
    </source>
</evidence>
<keyword evidence="11" id="KW-1185">Reference proteome</keyword>
<dbReference type="InterPro" id="IPR029020">
    <property type="entry name" value="Ammonium/urea_transptr"/>
</dbReference>